<dbReference type="AlphaFoldDB" id="A0A060SFK9"/>
<dbReference type="HOGENOM" id="CLU_059571_0_0_1"/>
<accession>A0A060SFK9</accession>
<feature type="domain" description="LYR motif-containing protein Cup1-like N-terminal" evidence="1">
    <location>
        <begin position="11"/>
        <end position="93"/>
    </location>
</feature>
<reference evidence="2" key="1">
    <citation type="submission" date="2014-01" db="EMBL/GenBank/DDBJ databases">
        <title>The genome of the white-rot fungus Pycnoporus cinnabarinus: a basidiomycete model with a versatile arsenal for lignocellulosic biomass breakdown.</title>
        <authorList>
            <person name="Levasseur A."/>
            <person name="Lomascolo A."/>
            <person name="Ruiz-Duenas F.J."/>
            <person name="Uzan E."/>
            <person name="Piumi F."/>
            <person name="Kues U."/>
            <person name="Ram A.F.J."/>
            <person name="Murat C."/>
            <person name="Haon M."/>
            <person name="Benoit I."/>
            <person name="Arfi Y."/>
            <person name="Chevret D."/>
            <person name="Drula E."/>
            <person name="Kwon M.J."/>
            <person name="Gouret P."/>
            <person name="Lesage-Meessen L."/>
            <person name="Lombard V."/>
            <person name="Mariette J."/>
            <person name="Noirot C."/>
            <person name="Park J."/>
            <person name="Patyshakuliyeva A."/>
            <person name="Wieneger R.A.B."/>
            <person name="Wosten H.A.B."/>
            <person name="Martin F."/>
            <person name="Coutinho P.M."/>
            <person name="de Vries R."/>
            <person name="Martinez A.T."/>
            <person name="Klopp C."/>
            <person name="Pontarotti P."/>
            <person name="Henrissat B."/>
            <person name="Record E."/>
        </authorList>
    </citation>
    <scope>NUCLEOTIDE SEQUENCE [LARGE SCALE GENOMIC DNA]</scope>
    <source>
        <strain evidence="2">BRFM137</strain>
    </source>
</reference>
<evidence type="ECO:0000313" key="2">
    <source>
        <dbReference type="EMBL" id="CDO72996.1"/>
    </source>
</evidence>
<comment type="caution">
    <text evidence="2">The sequence shown here is derived from an EMBL/GenBank/DDBJ whole genome shotgun (WGS) entry which is preliminary data.</text>
</comment>
<sequence>MNGDVKAIFSLYRKCLRQIRRLPTVYLRSQFFRLRVGDDVRVILNPKHAHLQSTKIKRDLWKLEGANAGYAKCFDYILNTAYGRRGSLRWEILNPLRSEPGAELPPRIIPAVESSRPPQYSKEMKALLTSDISHMTRALTPAALLHPPILPPRADPNSPEARALGPFSKRREVNLRWRFFQQEVQKTALPLQVVVEEPQSDGSASRKTDGASLARVGIRSIGLQDSGVFEEIEALALPPSKGPLSAKDGPRNDVLLEKPKPTFESHLPTRFLRRRYQQLLARIPVLAYVPPRTTPKGVQAGKYQVKQSPHAVKRFAPVHATAGDADMAWIRYAESSQRGKSR</sequence>
<dbReference type="OMA" id="REVNIRW"/>
<dbReference type="OrthoDB" id="198652at2759"/>
<protein>
    <recommendedName>
        <fullName evidence="1">LYR motif-containing protein Cup1-like N-terminal domain-containing protein</fullName>
    </recommendedName>
</protein>
<keyword evidence="3" id="KW-1185">Reference proteome</keyword>
<evidence type="ECO:0000259" key="1">
    <source>
        <dbReference type="Pfam" id="PF20263"/>
    </source>
</evidence>
<proteinExistence type="predicted"/>
<dbReference type="Proteomes" id="UP000029665">
    <property type="component" value="Unassembled WGS sequence"/>
</dbReference>
<evidence type="ECO:0000313" key="3">
    <source>
        <dbReference type="Proteomes" id="UP000029665"/>
    </source>
</evidence>
<name>A0A060SFK9_PYCCI</name>
<dbReference type="EMBL" id="CCBP010000119">
    <property type="protein sequence ID" value="CDO72996.1"/>
    <property type="molecule type" value="Genomic_DNA"/>
</dbReference>
<dbReference type="InterPro" id="IPR046896">
    <property type="entry name" value="Cup1-like_N"/>
</dbReference>
<gene>
    <name evidence="2" type="ORF">BN946_scf185007.g50</name>
</gene>
<dbReference type="Pfam" id="PF20263">
    <property type="entry name" value="LYRM2-like"/>
    <property type="match status" value="1"/>
</dbReference>
<organism evidence="2 3">
    <name type="scientific">Pycnoporus cinnabarinus</name>
    <name type="common">Cinnabar-red polypore</name>
    <name type="synonym">Trametes cinnabarina</name>
    <dbReference type="NCBI Taxonomy" id="5643"/>
    <lineage>
        <taxon>Eukaryota</taxon>
        <taxon>Fungi</taxon>
        <taxon>Dikarya</taxon>
        <taxon>Basidiomycota</taxon>
        <taxon>Agaricomycotina</taxon>
        <taxon>Agaricomycetes</taxon>
        <taxon>Polyporales</taxon>
        <taxon>Polyporaceae</taxon>
        <taxon>Trametes</taxon>
    </lineage>
</organism>